<feature type="signal peptide" evidence="1">
    <location>
        <begin position="1"/>
        <end position="32"/>
    </location>
</feature>
<sequence>MKTASLSRPIHWLAASALTTSLLLAGLQVAKAADDLILVVPEGAAKPAALSGHVAQWRAELGAQNVVWVDSVKREKPSGFGAMAVLNFADAAQLAAWQAKNAATLAAPIKAIAADVLTEGGSAPAAGSQPVYKISYYTLTSSREAFQAWVDGYLTKYLEAQHKHKILTRYAMYLEHGQGGRALLVLEYTDAKTEQAAEPIKEKLSEDIARVDAEYTRQYELKESLRTTQSWTLAVPAR</sequence>
<dbReference type="AlphaFoldDB" id="A0A7G9T9W7"/>
<reference evidence="2 3" key="1">
    <citation type="submission" date="2020-08" db="EMBL/GenBank/DDBJ databases">
        <title>Streptomycin Non-resistant strain, P. mexicana.</title>
        <authorList>
            <person name="Ganesh-Kumar S."/>
            <person name="Zhe T."/>
            <person name="Yu Z."/>
            <person name="Min Y."/>
        </authorList>
    </citation>
    <scope>NUCLEOTIDE SEQUENCE [LARGE SCALE GENOMIC DNA]</scope>
    <source>
        <strain evidence="2 3">GTZY2</strain>
    </source>
</reference>
<proteinExistence type="predicted"/>
<feature type="chain" id="PRO_5028966205" evidence="1">
    <location>
        <begin position="33"/>
        <end position="238"/>
    </location>
</feature>
<evidence type="ECO:0000256" key="1">
    <source>
        <dbReference type="SAM" id="SignalP"/>
    </source>
</evidence>
<gene>
    <name evidence="2" type="ORF">IAE60_13200</name>
</gene>
<dbReference type="EMBL" id="CP060731">
    <property type="protein sequence ID" value="QNN76892.1"/>
    <property type="molecule type" value="Genomic_DNA"/>
</dbReference>
<dbReference type="RefSeq" id="WP_187572616.1">
    <property type="nucleotide sequence ID" value="NZ_CP060731.1"/>
</dbReference>
<dbReference type="GeneID" id="81471934"/>
<dbReference type="Proteomes" id="UP000515838">
    <property type="component" value="Chromosome"/>
</dbReference>
<keyword evidence="1" id="KW-0732">Signal</keyword>
<evidence type="ECO:0000313" key="2">
    <source>
        <dbReference type="EMBL" id="QNN76892.1"/>
    </source>
</evidence>
<accession>A0A7G9T9W7</accession>
<name>A0A7G9T9W7_PSEMX</name>
<evidence type="ECO:0000313" key="3">
    <source>
        <dbReference type="Proteomes" id="UP000515838"/>
    </source>
</evidence>
<organism evidence="2 3">
    <name type="scientific">Pseudoxanthomonas mexicana</name>
    <dbReference type="NCBI Taxonomy" id="128785"/>
    <lineage>
        <taxon>Bacteria</taxon>
        <taxon>Pseudomonadati</taxon>
        <taxon>Pseudomonadota</taxon>
        <taxon>Gammaproteobacteria</taxon>
        <taxon>Lysobacterales</taxon>
        <taxon>Lysobacteraceae</taxon>
        <taxon>Pseudoxanthomonas</taxon>
    </lineage>
</organism>
<protein>
    <submittedName>
        <fullName evidence="2">Uncharacterized protein</fullName>
    </submittedName>
</protein>